<dbReference type="InterPro" id="IPR005331">
    <property type="entry name" value="Sulfotransferase"/>
</dbReference>
<evidence type="ECO:0000313" key="1">
    <source>
        <dbReference type="EMBL" id="WOO41243.1"/>
    </source>
</evidence>
<organism evidence="1 2">
    <name type="scientific">Rubellicoccus peritrichatus</name>
    <dbReference type="NCBI Taxonomy" id="3080537"/>
    <lineage>
        <taxon>Bacteria</taxon>
        <taxon>Pseudomonadati</taxon>
        <taxon>Verrucomicrobiota</taxon>
        <taxon>Opitutia</taxon>
        <taxon>Puniceicoccales</taxon>
        <taxon>Cerasicoccaceae</taxon>
        <taxon>Rubellicoccus</taxon>
    </lineage>
</organism>
<accession>A0AAQ3QRE5</accession>
<dbReference type="GO" id="GO:0008146">
    <property type="term" value="F:sulfotransferase activity"/>
    <property type="evidence" value="ECO:0007669"/>
    <property type="project" value="InterPro"/>
</dbReference>
<evidence type="ECO:0000313" key="2">
    <source>
        <dbReference type="Proteomes" id="UP001304300"/>
    </source>
</evidence>
<name>A0AAQ3QRE5_9BACT</name>
<dbReference type="KEGG" id="puo:RZN69_21695"/>
<dbReference type="EMBL" id="CP136920">
    <property type="protein sequence ID" value="WOO41243.1"/>
    <property type="molecule type" value="Genomic_DNA"/>
</dbReference>
<dbReference type="Gene3D" id="3.40.50.300">
    <property type="entry name" value="P-loop containing nucleotide triphosphate hydrolases"/>
    <property type="match status" value="1"/>
</dbReference>
<reference evidence="1 2" key="1">
    <citation type="submission" date="2023-10" db="EMBL/GenBank/DDBJ databases">
        <title>Rubellicoccus peritrichatus gen. nov., sp. nov., isolated from an algae of coral reef tank.</title>
        <authorList>
            <person name="Luo J."/>
        </authorList>
    </citation>
    <scope>NUCLEOTIDE SEQUENCE [LARGE SCALE GENOMIC DNA]</scope>
    <source>
        <strain evidence="1 2">CR14</strain>
    </source>
</reference>
<keyword evidence="2" id="KW-1185">Reference proteome</keyword>
<dbReference type="RefSeq" id="WP_317833670.1">
    <property type="nucleotide sequence ID" value="NZ_CP136920.1"/>
</dbReference>
<protein>
    <submittedName>
        <fullName evidence="1">Sulfotransferase family 2 domain-containing protein</fullName>
    </submittedName>
</protein>
<dbReference type="AlphaFoldDB" id="A0AAQ3QRE5"/>
<sequence>MIKPVYFMHIPKTAGTSINSYISQLFGNDESRIVLQVENKEWQEPGFFDTYDFVSGHPRYHHLSAEYDFSRFFKFTVLREPYHRLASFLVWFRTMADPDYPHFEDHSEVQLAISYRLKALDYASADDWKKFFDNLDPTSLDIFDNYQTRFFIQYPGFFKKVDESNFEEALETMNGFDLVGLSEELDSTLKLLARQLGAKAPADIPRENVAKDYAGLDISRPEIRELFEPFVRYDLKLYEIAEKRFAKETIVAAS</sequence>
<dbReference type="Proteomes" id="UP001304300">
    <property type="component" value="Chromosome"/>
</dbReference>
<proteinExistence type="predicted"/>
<gene>
    <name evidence="1" type="ORF">RZN69_21695</name>
</gene>
<dbReference type="InterPro" id="IPR027417">
    <property type="entry name" value="P-loop_NTPase"/>
</dbReference>
<dbReference type="Pfam" id="PF03567">
    <property type="entry name" value="Sulfotransfer_2"/>
    <property type="match status" value="1"/>
</dbReference>
<dbReference type="GO" id="GO:0016020">
    <property type="term" value="C:membrane"/>
    <property type="evidence" value="ECO:0007669"/>
    <property type="project" value="InterPro"/>
</dbReference>